<reference evidence="1 2" key="1">
    <citation type="submission" date="2020-10" db="EMBL/GenBank/DDBJ databases">
        <title>Complete genome of Cruoricapor ignavus strain M1214 isolated from the blood culture of a febrile patient.</title>
        <authorList>
            <person name="Guglielmino C.J.D."/>
        </authorList>
    </citation>
    <scope>NUCLEOTIDE SEQUENCE [LARGE SCALE GENOMIC DNA]</scope>
    <source>
        <strain evidence="1 2">M1214</strain>
    </source>
</reference>
<sequence>MVRLKDRTSKRYSKLQHLDFDRKTLLNKCRCCKEGNLVTIAVFGQRGPPQEFLSSPNPVKPRRNHFQRLPNATKKAVLPKKLLCTSKF</sequence>
<dbReference type="RefSeq" id="WP_193440856.1">
    <property type="nucleotide sequence ID" value="NZ_CP063145.1"/>
</dbReference>
<accession>A0A7M1T562</accession>
<protein>
    <submittedName>
        <fullName evidence="1">Uncharacterized protein</fullName>
    </submittedName>
</protein>
<proteinExistence type="predicted"/>
<dbReference type="Proteomes" id="UP000593605">
    <property type="component" value="Chromosome"/>
</dbReference>
<dbReference type="KEGG" id="civ:IMZ16_04210"/>
<dbReference type="EMBL" id="CP063145">
    <property type="protein sequence ID" value="QOR74911.1"/>
    <property type="molecule type" value="Genomic_DNA"/>
</dbReference>
<organism evidence="1 2">
    <name type="scientific">Cruoricaptor ignavus</name>
    <dbReference type="NCBI Taxonomy" id="1118202"/>
    <lineage>
        <taxon>Bacteria</taxon>
        <taxon>Pseudomonadati</taxon>
        <taxon>Bacteroidota</taxon>
        <taxon>Flavobacteriia</taxon>
        <taxon>Flavobacteriales</taxon>
        <taxon>Weeksellaceae</taxon>
        <taxon>Cruoricaptor</taxon>
    </lineage>
</organism>
<evidence type="ECO:0000313" key="2">
    <source>
        <dbReference type="Proteomes" id="UP000593605"/>
    </source>
</evidence>
<evidence type="ECO:0000313" key="1">
    <source>
        <dbReference type="EMBL" id="QOR74911.1"/>
    </source>
</evidence>
<dbReference type="AlphaFoldDB" id="A0A7M1T562"/>
<gene>
    <name evidence="1" type="ORF">IMZ16_04210</name>
</gene>
<name>A0A7M1T562_9FLAO</name>